<organism evidence="1 2">
    <name type="scientific">Forsythia ovata</name>
    <dbReference type="NCBI Taxonomy" id="205694"/>
    <lineage>
        <taxon>Eukaryota</taxon>
        <taxon>Viridiplantae</taxon>
        <taxon>Streptophyta</taxon>
        <taxon>Embryophyta</taxon>
        <taxon>Tracheophyta</taxon>
        <taxon>Spermatophyta</taxon>
        <taxon>Magnoliopsida</taxon>
        <taxon>eudicotyledons</taxon>
        <taxon>Gunneridae</taxon>
        <taxon>Pentapetalae</taxon>
        <taxon>asterids</taxon>
        <taxon>lamiids</taxon>
        <taxon>Lamiales</taxon>
        <taxon>Oleaceae</taxon>
        <taxon>Forsythieae</taxon>
        <taxon>Forsythia</taxon>
    </lineage>
</organism>
<evidence type="ECO:0000313" key="2">
    <source>
        <dbReference type="Proteomes" id="UP001604277"/>
    </source>
</evidence>
<sequence length="109" mass="12146">MSGSLDKKDVPAARQLDEELKRSVTEASMDCSRIKEAEVPKFKIRSGVVAEKEEISSQPPIPRTTSVLEVAILLMPEETRVKELAVNYTSSMPSYTINAFINSLLFTKK</sequence>
<dbReference type="EMBL" id="JBFOLJ010000008">
    <property type="protein sequence ID" value="KAL2514188.1"/>
    <property type="molecule type" value="Genomic_DNA"/>
</dbReference>
<reference evidence="2" key="1">
    <citation type="submission" date="2024-07" db="EMBL/GenBank/DDBJ databases">
        <title>Two chromosome-level genome assemblies of Korean endemic species Abeliophyllum distichum and Forsythia ovata (Oleaceae).</title>
        <authorList>
            <person name="Jang H."/>
        </authorList>
    </citation>
    <scope>NUCLEOTIDE SEQUENCE [LARGE SCALE GENOMIC DNA]</scope>
</reference>
<keyword evidence="2" id="KW-1185">Reference proteome</keyword>
<evidence type="ECO:0000313" key="1">
    <source>
        <dbReference type="EMBL" id="KAL2514188.1"/>
    </source>
</evidence>
<name>A0ABD1TNR1_9LAMI</name>
<accession>A0ABD1TNR1</accession>
<dbReference type="AlphaFoldDB" id="A0ABD1TNR1"/>
<proteinExistence type="predicted"/>
<dbReference type="Proteomes" id="UP001604277">
    <property type="component" value="Unassembled WGS sequence"/>
</dbReference>
<gene>
    <name evidence="1" type="ORF">Fot_28159</name>
</gene>
<comment type="caution">
    <text evidence="1">The sequence shown here is derived from an EMBL/GenBank/DDBJ whole genome shotgun (WGS) entry which is preliminary data.</text>
</comment>
<protein>
    <submittedName>
        <fullName evidence="1">Uncharacterized protein</fullName>
    </submittedName>
</protein>